<dbReference type="EnsemblPlants" id="OMERI04G18260.7">
    <property type="protein sequence ID" value="OMERI04G18260.7"/>
    <property type="gene ID" value="OMERI04G18260"/>
</dbReference>
<dbReference type="AlphaFoldDB" id="A0A0E0DH60"/>
<dbReference type="Gramene" id="OMERI04G18260.2">
    <property type="protein sequence ID" value="OMERI04G18260.2"/>
    <property type="gene ID" value="OMERI04G18260"/>
</dbReference>
<keyword evidence="3" id="KW-1185">Reference proteome</keyword>
<feature type="region of interest" description="Disordered" evidence="1">
    <location>
        <begin position="1"/>
        <end position="66"/>
    </location>
</feature>
<reference evidence="2" key="1">
    <citation type="submission" date="2015-04" db="UniProtKB">
        <authorList>
            <consortium name="EnsemblPlants"/>
        </authorList>
    </citation>
    <scope>IDENTIFICATION</scope>
</reference>
<evidence type="ECO:0000313" key="3">
    <source>
        <dbReference type="Proteomes" id="UP000008021"/>
    </source>
</evidence>
<evidence type="ECO:0000256" key="1">
    <source>
        <dbReference type="SAM" id="MobiDB-lite"/>
    </source>
</evidence>
<reference evidence="2" key="2">
    <citation type="submission" date="2018-05" db="EMBL/GenBank/DDBJ databases">
        <title>OmerRS3 (Oryza meridionalis Reference Sequence Version 3).</title>
        <authorList>
            <person name="Zhang J."/>
            <person name="Kudrna D."/>
            <person name="Lee S."/>
            <person name="Talag J."/>
            <person name="Welchert J."/>
            <person name="Wing R.A."/>
        </authorList>
    </citation>
    <scope>NUCLEOTIDE SEQUENCE [LARGE SCALE GENOMIC DNA]</scope>
    <source>
        <strain evidence="2">OR44</strain>
    </source>
</reference>
<dbReference type="Gramene" id="OMERI04G18260.7">
    <property type="protein sequence ID" value="OMERI04G18260.7"/>
    <property type="gene ID" value="OMERI04G18260"/>
</dbReference>
<evidence type="ECO:0000313" key="2">
    <source>
        <dbReference type="EnsemblPlants" id="OMERI04G18260.2"/>
    </source>
</evidence>
<protein>
    <submittedName>
        <fullName evidence="2">Uncharacterized protein</fullName>
    </submittedName>
</protein>
<sequence length="105" mass="11524">MEAAADGRARNHSPWRAPEWSSSSRRPRDRRGEQPRPRRRLLSPSSPSPTSRGKSRGGAAVGRKPPLIGRLAARGLVCASSGIEFNSCYAYGDARNCAEFHFELC</sequence>
<name>A0A0E0DH60_9ORYZ</name>
<organism evidence="2">
    <name type="scientific">Oryza meridionalis</name>
    <dbReference type="NCBI Taxonomy" id="40149"/>
    <lineage>
        <taxon>Eukaryota</taxon>
        <taxon>Viridiplantae</taxon>
        <taxon>Streptophyta</taxon>
        <taxon>Embryophyta</taxon>
        <taxon>Tracheophyta</taxon>
        <taxon>Spermatophyta</taxon>
        <taxon>Magnoliopsida</taxon>
        <taxon>Liliopsida</taxon>
        <taxon>Poales</taxon>
        <taxon>Poaceae</taxon>
        <taxon>BOP clade</taxon>
        <taxon>Oryzoideae</taxon>
        <taxon>Oryzeae</taxon>
        <taxon>Oryzinae</taxon>
        <taxon>Oryza</taxon>
    </lineage>
</organism>
<feature type="compositionally biased region" description="Low complexity" evidence="1">
    <location>
        <begin position="14"/>
        <end position="24"/>
    </location>
</feature>
<feature type="compositionally biased region" description="Low complexity" evidence="1">
    <location>
        <begin position="42"/>
        <end position="52"/>
    </location>
</feature>
<dbReference type="Proteomes" id="UP000008021">
    <property type="component" value="Chromosome 4"/>
</dbReference>
<accession>A0A0E0DH60</accession>
<dbReference type="EnsemblPlants" id="OMERI04G18260.2">
    <property type="protein sequence ID" value="OMERI04G18260.2"/>
    <property type="gene ID" value="OMERI04G18260"/>
</dbReference>
<proteinExistence type="predicted"/>
<dbReference type="HOGENOM" id="CLU_2240900_0_0_1"/>